<keyword evidence="7" id="KW-0508">mRNA splicing</keyword>
<comment type="similarity">
    <text evidence="2">Belongs to the snRNP Sm proteins family.</text>
</comment>
<comment type="caution">
    <text evidence="13">The sequence shown here is derived from an EMBL/GenBank/DDBJ whole genome shotgun (WGS) entry which is preliminary data.</text>
</comment>
<feature type="region of interest" description="Disordered" evidence="11">
    <location>
        <begin position="84"/>
        <end position="132"/>
    </location>
</feature>
<dbReference type="InterPro" id="IPR047575">
    <property type="entry name" value="Sm"/>
</dbReference>
<dbReference type="PROSITE" id="PS51375">
    <property type="entry name" value="PPR"/>
    <property type="match status" value="1"/>
</dbReference>
<keyword evidence="8" id="KW-0539">Nucleus</keyword>
<feature type="compositionally biased region" description="Gly residues" evidence="11">
    <location>
        <begin position="86"/>
        <end position="99"/>
    </location>
</feature>
<dbReference type="AlphaFoldDB" id="A0AAJ0BK15"/>
<dbReference type="Gene3D" id="1.25.40.10">
    <property type="entry name" value="Tetratricopeptide repeat domain"/>
    <property type="match status" value="1"/>
</dbReference>
<dbReference type="InterPro" id="IPR011990">
    <property type="entry name" value="TPR-like_helical_dom_sf"/>
</dbReference>
<dbReference type="GO" id="GO:0003723">
    <property type="term" value="F:RNA binding"/>
    <property type="evidence" value="ECO:0007669"/>
    <property type="project" value="UniProtKB-KW"/>
</dbReference>
<accession>A0AAJ0BK15</accession>
<dbReference type="SUPFAM" id="SSF50182">
    <property type="entry name" value="Sm-like ribonucleoproteins"/>
    <property type="match status" value="1"/>
</dbReference>
<dbReference type="InterPro" id="IPR001163">
    <property type="entry name" value="Sm_dom_euk/arc"/>
</dbReference>
<dbReference type="InterPro" id="IPR034101">
    <property type="entry name" value="Lsm4"/>
</dbReference>
<dbReference type="EMBL" id="MU839828">
    <property type="protein sequence ID" value="KAK1759362.1"/>
    <property type="molecule type" value="Genomic_DNA"/>
</dbReference>
<name>A0AAJ0BK15_9PEZI</name>
<dbReference type="PROSITE" id="PS52002">
    <property type="entry name" value="SM"/>
    <property type="match status" value="1"/>
</dbReference>
<keyword evidence="4" id="KW-0747">Spliceosome</keyword>
<gene>
    <name evidence="13" type="ORF">QBC47DRAFT_337292</name>
</gene>
<sequence>MVLPLGVLTAAQGHPMLVELKSGETLNGHLVQCDTWMNLTLREVVQTSPDGDKFMRLPEVYVKGNHIKYVQVQDEILDIVKEQDGGRQGGFRGGRGGQGRGDHGGRGGGDRGRGGRGQGRGRGRGRGGGRDISSLVILSGDAHVTWRLNRAGGNTPSIFSTLTRNLGPPTDAIINQTCLNQAVTTTTRSSRHFASNGAAAAIPTTTTSNVPPSRQQWVVQPRRKKHEKQNLKPPVRGISDPTSAQEIYAFLHSLRHSTSQHVPIRRVVDFLVKYHGSEKKKAVDMRIYEALAVANWDPSGSAGELTSLFARARKEGGPLSLGFLHAVLKGLAVHPHYLLRIKVLHELRELGSSRSKGQQVGNGDEDVDAAGLTADARGSLALGLLRDGQLEMAVDFVEDMLDRRVPFPAWVLDVVICVLAKRGHADVAVQLMTRRHHHHSSEVESSASAASAGEGASASAYSLWYLLLDHCVAQHRYRETKFIWDELVERRGISPSDGTVTDLLGMAARVGDDGLASRALEVLAGRMRLAVHHYEAMVECYATKKDLRAAMGVLCIMLRAGIQPEAGSTRAIYSLLLTRDEGVEEAVGVLEDLRGEYNDLPVAAVDVVLEGLCRKGHVDRAVALYGDIPRLCTEGPSSRTLGLVLQHASEPAHALFALKQLELSTVPRRPFMFRDIMRCALVAGDPMVAYRVLVVDGEEDKQGVAWEDRDLVLRAVHALARCEGEERAREVLEVAGGRLDLEGVDVEALINDGLEEGSLEDEHRGNTVGPPP</sequence>
<dbReference type="CDD" id="cd01723">
    <property type="entry name" value="LSm4"/>
    <property type="match status" value="1"/>
</dbReference>
<dbReference type="Pfam" id="PF23276">
    <property type="entry name" value="TPR_24"/>
    <property type="match status" value="1"/>
</dbReference>
<organism evidence="13 14">
    <name type="scientific">Echria macrotheca</name>
    <dbReference type="NCBI Taxonomy" id="438768"/>
    <lineage>
        <taxon>Eukaryota</taxon>
        <taxon>Fungi</taxon>
        <taxon>Dikarya</taxon>
        <taxon>Ascomycota</taxon>
        <taxon>Pezizomycotina</taxon>
        <taxon>Sordariomycetes</taxon>
        <taxon>Sordariomycetidae</taxon>
        <taxon>Sordariales</taxon>
        <taxon>Schizotheciaceae</taxon>
        <taxon>Echria</taxon>
    </lineage>
</organism>
<evidence type="ECO:0000256" key="6">
    <source>
        <dbReference type="ARBA" id="ARBA00022884"/>
    </source>
</evidence>
<dbReference type="GO" id="GO:0005681">
    <property type="term" value="C:spliceosomal complex"/>
    <property type="evidence" value="ECO:0007669"/>
    <property type="project" value="UniProtKB-KW"/>
</dbReference>
<evidence type="ECO:0000256" key="3">
    <source>
        <dbReference type="ARBA" id="ARBA00022664"/>
    </source>
</evidence>
<dbReference type="Proteomes" id="UP001239445">
    <property type="component" value="Unassembled WGS sequence"/>
</dbReference>
<evidence type="ECO:0000256" key="9">
    <source>
        <dbReference type="ARBA" id="ARBA00023274"/>
    </source>
</evidence>
<dbReference type="GO" id="GO:0000956">
    <property type="term" value="P:nuclear-transcribed mRNA catabolic process"/>
    <property type="evidence" value="ECO:0007669"/>
    <property type="project" value="InterPro"/>
</dbReference>
<dbReference type="SMART" id="SM00651">
    <property type="entry name" value="Sm"/>
    <property type="match status" value="1"/>
</dbReference>
<proteinExistence type="inferred from homology"/>
<feature type="compositionally biased region" description="Basic and acidic residues" evidence="11">
    <location>
        <begin position="100"/>
        <end position="113"/>
    </location>
</feature>
<evidence type="ECO:0000256" key="7">
    <source>
        <dbReference type="ARBA" id="ARBA00023187"/>
    </source>
</evidence>
<protein>
    <recommendedName>
        <fullName evidence="12">Sm domain-containing protein</fullName>
    </recommendedName>
</protein>
<comment type="subcellular location">
    <subcellularLocation>
        <location evidence="1">Nucleus</location>
    </subcellularLocation>
</comment>
<dbReference type="FunFam" id="2.30.30.100:FF:000024">
    <property type="entry name" value="U6 snRNA-associated Sm-like protein LSm4"/>
    <property type="match status" value="1"/>
</dbReference>
<dbReference type="InterPro" id="IPR002885">
    <property type="entry name" value="PPR_rpt"/>
</dbReference>
<dbReference type="InterPro" id="IPR010920">
    <property type="entry name" value="LSM_dom_sf"/>
</dbReference>
<dbReference type="PANTHER" id="PTHR23338">
    <property type="entry name" value="SMALL NUCLEAR RIBONUCLEOPROTEIN SM"/>
    <property type="match status" value="1"/>
</dbReference>
<dbReference type="GO" id="GO:0097525">
    <property type="term" value="C:spliceosomal snRNP complex"/>
    <property type="evidence" value="ECO:0007669"/>
    <property type="project" value="UniProtKB-ARBA"/>
</dbReference>
<evidence type="ECO:0000259" key="12">
    <source>
        <dbReference type="PROSITE" id="PS52002"/>
    </source>
</evidence>
<dbReference type="GO" id="GO:0000398">
    <property type="term" value="P:mRNA splicing, via spliceosome"/>
    <property type="evidence" value="ECO:0007669"/>
    <property type="project" value="InterPro"/>
</dbReference>
<keyword evidence="9" id="KW-0687">Ribonucleoprotein</keyword>
<evidence type="ECO:0000256" key="5">
    <source>
        <dbReference type="ARBA" id="ARBA00022737"/>
    </source>
</evidence>
<evidence type="ECO:0000313" key="13">
    <source>
        <dbReference type="EMBL" id="KAK1759362.1"/>
    </source>
</evidence>
<evidence type="ECO:0000256" key="8">
    <source>
        <dbReference type="ARBA" id="ARBA00023242"/>
    </source>
</evidence>
<evidence type="ECO:0000256" key="10">
    <source>
        <dbReference type="PROSITE-ProRule" id="PRU00708"/>
    </source>
</evidence>
<dbReference type="InterPro" id="IPR027141">
    <property type="entry name" value="LSm4/Sm_D1/D3"/>
</dbReference>
<evidence type="ECO:0000256" key="4">
    <source>
        <dbReference type="ARBA" id="ARBA00022728"/>
    </source>
</evidence>
<dbReference type="InterPro" id="IPR057027">
    <property type="entry name" value="TPR_mt"/>
</dbReference>
<feature type="repeat" description="PPR" evidence="10">
    <location>
        <begin position="530"/>
        <end position="564"/>
    </location>
</feature>
<dbReference type="Pfam" id="PF01423">
    <property type="entry name" value="LSM"/>
    <property type="match status" value="1"/>
</dbReference>
<evidence type="ECO:0000256" key="2">
    <source>
        <dbReference type="ARBA" id="ARBA00006850"/>
    </source>
</evidence>
<evidence type="ECO:0000256" key="1">
    <source>
        <dbReference type="ARBA" id="ARBA00004123"/>
    </source>
</evidence>
<evidence type="ECO:0000256" key="11">
    <source>
        <dbReference type="SAM" id="MobiDB-lite"/>
    </source>
</evidence>
<evidence type="ECO:0000313" key="14">
    <source>
        <dbReference type="Proteomes" id="UP001239445"/>
    </source>
</evidence>
<keyword evidence="14" id="KW-1185">Reference proteome</keyword>
<keyword evidence="3" id="KW-0507">mRNA processing</keyword>
<reference evidence="13" key="1">
    <citation type="submission" date="2023-06" db="EMBL/GenBank/DDBJ databases">
        <title>Genome-scale phylogeny and comparative genomics of the fungal order Sordariales.</title>
        <authorList>
            <consortium name="Lawrence Berkeley National Laboratory"/>
            <person name="Hensen N."/>
            <person name="Bonometti L."/>
            <person name="Westerberg I."/>
            <person name="Brannstrom I.O."/>
            <person name="Guillou S."/>
            <person name="Cros-Aarteil S."/>
            <person name="Calhoun S."/>
            <person name="Haridas S."/>
            <person name="Kuo A."/>
            <person name="Mondo S."/>
            <person name="Pangilinan J."/>
            <person name="Riley R."/>
            <person name="Labutti K."/>
            <person name="Andreopoulos B."/>
            <person name="Lipzen A."/>
            <person name="Chen C."/>
            <person name="Yanf M."/>
            <person name="Daum C."/>
            <person name="Ng V."/>
            <person name="Clum A."/>
            <person name="Steindorff A."/>
            <person name="Ohm R."/>
            <person name="Martin F."/>
            <person name="Silar P."/>
            <person name="Natvig D."/>
            <person name="Lalanne C."/>
            <person name="Gautier V."/>
            <person name="Ament-Velasquez S.L."/>
            <person name="Kruys A."/>
            <person name="Hutchinson M.I."/>
            <person name="Powell A.J."/>
            <person name="Barry K."/>
            <person name="Miller A.N."/>
            <person name="Grigoriev I.V."/>
            <person name="Debuchy R."/>
            <person name="Gladieux P."/>
            <person name="Thoren M.H."/>
            <person name="Johannesson H."/>
        </authorList>
    </citation>
    <scope>NUCLEOTIDE SEQUENCE</scope>
    <source>
        <strain evidence="13">PSN4</strain>
    </source>
</reference>
<dbReference type="Gene3D" id="2.30.30.100">
    <property type="match status" value="1"/>
</dbReference>
<keyword evidence="6" id="KW-0694">RNA-binding</keyword>
<feature type="domain" description="Sm" evidence="12">
    <location>
        <begin position="3"/>
        <end position="76"/>
    </location>
</feature>
<keyword evidence="5" id="KW-0677">Repeat</keyword>